<name>A0A5J5D1T9_9PERO</name>
<comment type="caution">
    <text evidence="2">The sequence shown here is derived from an EMBL/GenBank/DDBJ whole genome shotgun (WGS) entry which is preliminary data.</text>
</comment>
<gene>
    <name evidence="2" type="ORF">FQN60_010007</name>
</gene>
<dbReference type="Proteomes" id="UP000327493">
    <property type="component" value="Chromosome 10"/>
</dbReference>
<proteinExistence type="predicted"/>
<organism evidence="2 3">
    <name type="scientific">Etheostoma spectabile</name>
    <name type="common">orangethroat darter</name>
    <dbReference type="NCBI Taxonomy" id="54343"/>
    <lineage>
        <taxon>Eukaryota</taxon>
        <taxon>Metazoa</taxon>
        <taxon>Chordata</taxon>
        <taxon>Craniata</taxon>
        <taxon>Vertebrata</taxon>
        <taxon>Euteleostomi</taxon>
        <taxon>Actinopterygii</taxon>
        <taxon>Neopterygii</taxon>
        <taxon>Teleostei</taxon>
        <taxon>Neoteleostei</taxon>
        <taxon>Acanthomorphata</taxon>
        <taxon>Eupercaria</taxon>
        <taxon>Perciformes</taxon>
        <taxon>Percoidei</taxon>
        <taxon>Percidae</taxon>
        <taxon>Etheostomatinae</taxon>
        <taxon>Etheostoma</taxon>
    </lineage>
</organism>
<evidence type="ECO:0000313" key="2">
    <source>
        <dbReference type="EMBL" id="KAA8588662.1"/>
    </source>
</evidence>
<evidence type="ECO:0000256" key="1">
    <source>
        <dbReference type="SAM" id="MobiDB-lite"/>
    </source>
</evidence>
<dbReference type="AlphaFoldDB" id="A0A5J5D1T9"/>
<reference evidence="2 3" key="1">
    <citation type="submission" date="2019-08" db="EMBL/GenBank/DDBJ databases">
        <title>A chromosome-level genome assembly, high-density linkage maps, and genome scans reveal the genomic architecture of hybrid incompatibilities underlying speciation via character displacement in darters (Percidae: Etheostominae).</title>
        <authorList>
            <person name="Moran R.L."/>
            <person name="Catchen J.M."/>
            <person name="Fuller R.C."/>
        </authorList>
    </citation>
    <scope>NUCLEOTIDE SEQUENCE [LARGE SCALE GENOMIC DNA]</scope>
    <source>
        <strain evidence="2">EspeVRDwgs_2016</strain>
        <tissue evidence="2">Muscle</tissue>
    </source>
</reference>
<accession>A0A5J5D1T9</accession>
<evidence type="ECO:0000313" key="3">
    <source>
        <dbReference type="Proteomes" id="UP000327493"/>
    </source>
</evidence>
<keyword evidence="3" id="KW-1185">Reference proteome</keyword>
<dbReference type="EMBL" id="VOFY01000010">
    <property type="protein sequence ID" value="KAA8588662.1"/>
    <property type="molecule type" value="Genomic_DNA"/>
</dbReference>
<sequence>MGDRSYTGYNNTGGGEREDAVQIDGISILNVFHPLYDHDMLVEKGEHLQPRCSTERPRRPRQFPPWTSQNLREPLIPTTESTTAPAVATAASVVRRRAPVSVIGALHCTITRVLLSVAIPKVTIAVTTPHLVVISSLVVSPISPVSSTTTTVVTPAIAVAVSVTAAVAASVAATTSSSAAIALHTPSSTSSAATGGHLLLGQSFLHLHLVPIDNVVLCQHRFSGGVGVLEEDKAEAPLPAGLFVRDDLGLLHHAELGEVLGQVVRLDVVFHTADKNFLNVGEDVRVISILSCYGPFQFHIVAFDDMWLSRHCSVGLLRRRVGDKAETAGPAELLVHDHNAVVKRAKLLKILADAIFCGLHVEASYKKLAQFGGHD</sequence>
<protein>
    <submittedName>
        <fullName evidence="2">Uncharacterized protein</fullName>
    </submittedName>
</protein>
<feature type="region of interest" description="Disordered" evidence="1">
    <location>
        <begin position="49"/>
        <end position="71"/>
    </location>
</feature>